<proteinExistence type="predicted"/>
<accession>A0A815NQ54</accession>
<dbReference type="EMBL" id="CAJNOK010004651">
    <property type="protein sequence ID" value="CAF0944735.1"/>
    <property type="molecule type" value="Genomic_DNA"/>
</dbReference>
<dbReference type="EMBL" id="CAJOBA010004656">
    <property type="protein sequence ID" value="CAF3719453.1"/>
    <property type="molecule type" value="Genomic_DNA"/>
</dbReference>
<evidence type="ECO:0000313" key="4">
    <source>
        <dbReference type="EMBL" id="CAF4317371.1"/>
    </source>
</evidence>
<organism evidence="2 5">
    <name type="scientific">Didymodactylos carnosus</name>
    <dbReference type="NCBI Taxonomy" id="1234261"/>
    <lineage>
        <taxon>Eukaryota</taxon>
        <taxon>Metazoa</taxon>
        <taxon>Spiralia</taxon>
        <taxon>Gnathifera</taxon>
        <taxon>Rotifera</taxon>
        <taxon>Eurotatoria</taxon>
        <taxon>Bdelloidea</taxon>
        <taxon>Philodinida</taxon>
        <taxon>Philodinidae</taxon>
        <taxon>Didymodactylos</taxon>
    </lineage>
</organism>
<reference evidence="2" key="1">
    <citation type="submission" date="2021-02" db="EMBL/GenBank/DDBJ databases">
        <authorList>
            <person name="Nowell W R."/>
        </authorList>
    </citation>
    <scope>NUCLEOTIDE SEQUENCE</scope>
</reference>
<comment type="caution">
    <text evidence="2">The sequence shown here is derived from an EMBL/GenBank/DDBJ whole genome shotgun (WGS) entry which is preliminary data.</text>
</comment>
<sequence length="79" mass="8843">MQRITADELKDPEYRGNIMDKSYSCSVFRDCAGCLGMAPTCRWCVRGGGRIPRCEHGHENDRTCSAWYASGLHECPTGK</sequence>
<protein>
    <submittedName>
        <fullName evidence="2">Uncharacterized protein</fullName>
    </submittedName>
</protein>
<evidence type="ECO:0000313" key="2">
    <source>
        <dbReference type="EMBL" id="CAF1441299.1"/>
    </source>
</evidence>
<dbReference type="AlphaFoldDB" id="A0A815NQ54"/>
<name>A0A815NQ54_9BILA</name>
<evidence type="ECO:0000313" key="3">
    <source>
        <dbReference type="EMBL" id="CAF3719453.1"/>
    </source>
</evidence>
<evidence type="ECO:0000313" key="1">
    <source>
        <dbReference type="EMBL" id="CAF0944735.1"/>
    </source>
</evidence>
<evidence type="ECO:0000313" key="5">
    <source>
        <dbReference type="Proteomes" id="UP000663829"/>
    </source>
</evidence>
<dbReference type="Proteomes" id="UP000682733">
    <property type="component" value="Unassembled WGS sequence"/>
</dbReference>
<dbReference type="EMBL" id="CAJNOQ010019011">
    <property type="protein sequence ID" value="CAF1441299.1"/>
    <property type="molecule type" value="Genomic_DNA"/>
</dbReference>
<dbReference type="Proteomes" id="UP000681722">
    <property type="component" value="Unassembled WGS sequence"/>
</dbReference>
<keyword evidence="5" id="KW-1185">Reference proteome</keyword>
<dbReference type="EMBL" id="CAJOBC010084452">
    <property type="protein sequence ID" value="CAF4317371.1"/>
    <property type="molecule type" value="Genomic_DNA"/>
</dbReference>
<gene>
    <name evidence="2" type="ORF">GPM918_LOCUS34384</name>
    <name evidence="1" type="ORF">OVA965_LOCUS11827</name>
    <name evidence="4" type="ORF">SRO942_LOCUS35081</name>
    <name evidence="3" type="ORF">TMI583_LOCUS11831</name>
</gene>
<dbReference type="Proteomes" id="UP000677228">
    <property type="component" value="Unassembled WGS sequence"/>
</dbReference>
<dbReference type="Proteomes" id="UP000663829">
    <property type="component" value="Unassembled WGS sequence"/>
</dbReference>